<dbReference type="SUPFAM" id="SSF50978">
    <property type="entry name" value="WD40 repeat-like"/>
    <property type="match status" value="1"/>
</dbReference>
<reference evidence="1" key="1">
    <citation type="submission" date="2011-01" db="EMBL/GenBank/DDBJ databases">
        <title>The Genome Sequence of Nematocida parisii strain ERTm3.</title>
        <authorList>
            <consortium name="The Broad Institute Genome Sequencing Platform"/>
            <consortium name="The Broad Institute Genome Sequencing Center for Infectious Disease"/>
            <person name="Cuomo C."/>
            <person name="Troemel E."/>
            <person name="Young S.K."/>
            <person name="Zeng Q."/>
            <person name="Gargeya S."/>
            <person name="Fitzgerald M."/>
            <person name="Haas B."/>
            <person name="Abouelleil A."/>
            <person name="Alvarado L."/>
            <person name="Arachchi H.M."/>
            <person name="Berlin A."/>
            <person name="Chapman S.B."/>
            <person name="Gearin G."/>
            <person name="Goldberg J."/>
            <person name="Griggs A."/>
            <person name="Gujja S."/>
            <person name="Hansen M."/>
            <person name="Heiman D."/>
            <person name="Howarth C."/>
            <person name="Larimer J."/>
            <person name="Lui A."/>
            <person name="MacDonald P.J.P."/>
            <person name="McCowen C."/>
            <person name="Montmayeur A."/>
            <person name="Murphy C."/>
            <person name="Neiman D."/>
            <person name="Pearson M."/>
            <person name="Priest M."/>
            <person name="Roberts A."/>
            <person name="Saif S."/>
            <person name="Shea T."/>
            <person name="Sisk P."/>
            <person name="Stolte C."/>
            <person name="Sykes S."/>
            <person name="Wortman J."/>
            <person name="Nusbaum C."/>
            <person name="Birren B."/>
        </authorList>
    </citation>
    <scope>NUCLEOTIDE SEQUENCE</scope>
    <source>
        <strain evidence="1">ERTm3</strain>
    </source>
</reference>
<evidence type="ECO:0000313" key="1">
    <source>
        <dbReference type="EMBL" id="EIJ89430.1"/>
    </source>
</evidence>
<proteinExistence type="predicted"/>
<sequence>MDTLRKFLRVKRKSEYLTDRGKIKITKKDKRKINKYKSNLAVGPFINERPNLSVFVCDTRQEPLMTKVSEKEKQDNLRRVKESEKIFLEKQKRKQAKRENRETVEDVEDLWEGRESSSITTDRKLSRKTERPKDSDVYNSTDLNLRTTRDGIWKNVHFYKDSIRRPRVYRSELENLYKKLDPVKVKVPSDTEIPVKSYTDIHYKENIRDVISMSSGIYYIVIHSSSISLSDADGYMPIRNIMFVKGTEDVLIRCAYLSPNEKKLAIITFGHGILIIDTDRLINASEETERIDVDVQNEYCRIFPDKTFRKGAWHGKSGYFAAILHGKVVIINTKQKKAVVFYKGTQNIQHVEFHPTKSILIMMAPSCILFYGLSTKRKDSKKTIYHITAANTLCMSMGTETMFVGTATSQVQIFRLTKDFDANFIRAIYTHDTPRKIVLHQKYGYAAVFDRSPTFLVYGNGLNTDLPPNERAGAIHKYGSVYRSGLFHKKYPRALFSLANRLNLLCPDYSCATQ</sequence>
<evidence type="ECO:0000313" key="2">
    <source>
        <dbReference type="Proteomes" id="UP000002872"/>
    </source>
</evidence>
<dbReference type="InterPro" id="IPR015943">
    <property type="entry name" value="WD40/YVTN_repeat-like_dom_sf"/>
</dbReference>
<dbReference type="Gene3D" id="2.130.10.10">
    <property type="entry name" value="YVTN repeat-like/Quinoprotein amine dehydrogenase"/>
    <property type="match status" value="1"/>
</dbReference>
<dbReference type="InterPro" id="IPR036322">
    <property type="entry name" value="WD40_repeat_dom_sf"/>
</dbReference>
<dbReference type="VEuPathDB" id="MicrosporidiaDB:NEQG_00200"/>
<dbReference type="AlphaFoldDB" id="I3EJN3"/>
<dbReference type="Proteomes" id="UP000002872">
    <property type="component" value="Unassembled WGS sequence"/>
</dbReference>
<dbReference type="OrthoDB" id="2194119at2759"/>
<protein>
    <submittedName>
        <fullName evidence="1">Uncharacterized protein</fullName>
    </submittedName>
</protein>
<dbReference type="InParanoid" id="I3EJN3"/>
<accession>I3EJN3</accession>
<gene>
    <name evidence="1" type="ORF">NEQG_00200</name>
</gene>
<dbReference type="STRING" id="935791.I3EJN3"/>
<name>I3EJN3_NEMP3</name>
<keyword evidence="2" id="KW-1185">Reference proteome</keyword>
<dbReference type="EMBL" id="GL870876">
    <property type="protein sequence ID" value="EIJ89430.1"/>
    <property type="molecule type" value="Genomic_DNA"/>
</dbReference>
<dbReference type="OMA" id="TIYHITA"/>
<organism evidence="1 2">
    <name type="scientific">Nematocida parisii (strain ERTm3)</name>
    <name type="common">Nematode killer fungus</name>
    <dbReference type="NCBI Taxonomy" id="935791"/>
    <lineage>
        <taxon>Eukaryota</taxon>
        <taxon>Fungi</taxon>
        <taxon>Fungi incertae sedis</taxon>
        <taxon>Microsporidia</taxon>
        <taxon>Nematocida</taxon>
    </lineage>
</organism>
<dbReference type="HOGENOM" id="CLU_530063_0_0_1"/>